<accession>A0A9R1A8F4</accession>
<evidence type="ECO:0000259" key="13">
    <source>
        <dbReference type="PROSITE" id="PS50004"/>
    </source>
</evidence>
<evidence type="ECO:0000256" key="12">
    <source>
        <dbReference type="SAM" id="Phobius"/>
    </source>
</evidence>
<dbReference type="PROSITE" id="PS51847">
    <property type="entry name" value="SMP"/>
    <property type="match status" value="1"/>
</dbReference>
<evidence type="ECO:0000256" key="2">
    <source>
        <dbReference type="ARBA" id="ARBA00006996"/>
    </source>
</evidence>
<keyword evidence="8 12" id="KW-1133">Transmembrane helix</keyword>
<reference evidence="15 16" key="1">
    <citation type="submission" date="2017-09" db="EMBL/GenBank/DDBJ databases">
        <authorList>
            <consortium name="International Durum Wheat Genome Sequencing Consortium (IDWGSC)"/>
            <person name="Milanesi L."/>
        </authorList>
    </citation>
    <scope>NUCLEOTIDE SEQUENCE [LARGE SCALE GENOMIC DNA]</scope>
    <source>
        <strain evidence="16">cv. Svevo</strain>
    </source>
</reference>
<dbReference type="InterPro" id="IPR031468">
    <property type="entry name" value="SMP_LBD"/>
</dbReference>
<organism evidence="15 16">
    <name type="scientific">Triticum turgidum subsp. durum</name>
    <name type="common">Durum wheat</name>
    <name type="synonym">Triticum durum</name>
    <dbReference type="NCBI Taxonomy" id="4567"/>
    <lineage>
        <taxon>Eukaryota</taxon>
        <taxon>Viridiplantae</taxon>
        <taxon>Streptophyta</taxon>
        <taxon>Embryophyta</taxon>
        <taxon>Tracheophyta</taxon>
        <taxon>Spermatophyta</taxon>
        <taxon>Magnoliopsida</taxon>
        <taxon>Liliopsida</taxon>
        <taxon>Poales</taxon>
        <taxon>Poaceae</taxon>
        <taxon>BOP clade</taxon>
        <taxon>Pooideae</taxon>
        <taxon>Triticodae</taxon>
        <taxon>Triticeae</taxon>
        <taxon>Triticinae</taxon>
        <taxon>Triticum</taxon>
    </lineage>
</organism>
<dbReference type="InterPro" id="IPR000008">
    <property type="entry name" value="C2_dom"/>
</dbReference>
<name>A0A9R1A8F4_TRITD</name>
<evidence type="ECO:0000256" key="11">
    <source>
        <dbReference type="ARBA" id="ARBA00023136"/>
    </source>
</evidence>
<evidence type="ECO:0000256" key="5">
    <source>
        <dbReference type="ARBA" id="ARBA00022723"/>
    </source>
</evidence>
<evidence type="ECO:0000256" key="3">
    <source>
        <dbReference type="ARBA" id="ARBA00022448"/>
    </source>
</evidence>
<dbReference type="Pfam" id="PF17047">
    <property type="entry name" value="SMP_LBD"/>
    <property type="match status" value="1"/>
</dbReference>
<dbReference type="Pfam" id="PF00168">
    <property type="entry name" value="C2"/>
    <property type="match status" value="2"/>
</dbReference>
<feature type="domain" description="SMP-LTD" evidence="14">
    <location>
        <begin position="66"/>
        <end position="248"/>
    </location>
</feature>
<dbReference type="CDD" id="cd21677">
    <property type="entry name" value="SMP_SYT"/>
    <property type="match status" value="1"/>
</dbReference>
<dbReference type="PROSITE" id="PS50004">
    <property type="entry name" value="C2"/>
    <property type="match status" value="2"/>
</dbReference>
<sequence>MGLVGGILGFVLGLPLGLAAAYLVYLRFVAPRRRLQDPVVRPLRDLDFETLQTMVNDIPLWVKYPDYERIDWMNKFICDMWPFLDKAICKIIRGVAKPICDQYVGKYGIESIEFGNLTLGALPPTLQGIKVYEMREKELVIEPVIRWASIANVTVNVKVHSFKLSAQLLDLHIMLTPRATLKPLVPSFPCFASVCVSLMEKPHVDFGLKLLGGDVMAIPGLYRFVQEQISKQIAILYHWPKVIEVPILDGARSESLVSKILTAILGFCINIYALTFIQGKKPGATKKPVGVLHVKVVRAMNLPKMDLLGKSDPYVKLRLSGERLPSKKTSVKMSNLNPEWNEHFRLVVKDPETQVLELQMFDWEKVKMHDKMGVQVIPLRLLTPYESKLFTLDLLRSMNPNDQQNKKNRGKLVVELTFDPFREENSTSPLISDVEGNISLKRDVPDGGGVLLVSVENAEDVEGKRHTNPYAVVLFRGEKRETKVIRKARDPRWNEEFQFVVDEAPMDEKIHIEIRSRRRRLLPFRTQESLGHVNINLVDVVNNGRINEKYHLINSRNGKLQLEIKWNTV</sequence>
<dbReference type="FunFam" id="2.60.40.150:FF:000102">
    <property type="entry name" value="Synaptotagmin-2 isoform A"/>
    <property type="match status" value="1"/>
</dbReference>
<evidence type="ECO:0000256" key="6">
    <source>
        <dbReference type="ARBA" id="ARBA00022737"/>
    </source>
</evidence>
<dbReference type="PANTHER" id="PTHR10774">
    <property type="entry name" value="EXTENDED SYNAPTOTAGMIN-RELATED"/>
    <property type="match status" value="1"/>
</dbReference>
<dbReference type="PANTHER" id="PTHR10774:SF217">
    <property type="entry name" value="OS06G0685300 PROTEIN"/>
    <property type="match status" value="1"/>
</dbReference>
<dbReference type="Gene3D" id="2.60.40.150">
    <property type="entry name" value="C2 domain"/>
    <property type="match status" value="2"/>
</dbReference>
<keyword evidence="16" id="KW-1185">Reference proteome</keyword>
<evidence type="ECO:0000313" key="15">
    <source>
        <dbReference type="EMBL" id="VAI91612.1"/>
    </source>
</evidence>
<dbReference type="Gramene" id="TRITD7Bv1G188620.2">
    <property type="protein sequence ID" value="TRITD7Bv1G188620.2"/>
    <property type="gene ID" value="TRITD7Bv1G188620"/>
</dbReference>
<dbReference type="FunFam" id="2.60.40.150:FF:000066">
    <property type="entry name" value="Extended synaptotagmin-2"/>
    <property type="match status" value="1"/>
</dbReference>
<dbReference type="GO" id="GO:0005783">
    <property type="term" value="C:endoplasmic reticulum"/>
    <property type="evidence" value="ECO:0007669"/>
    <property type="project" value="TreeGrafter"/>
</dbReference>
<dbReference type="GO" id="GO:0016020">
    <property type="term" value="C:membrane"/>
    <property type="evidence" value="ECO:0007669"/>
    <property type="project" value="UniProtKB-SubCell"/>
</dbReference>
<dbReference type="Proteomes" id="UP000324705">
    <property type="component" value="Chromosome 7B"/>
</dbReference>
<dbReference type="PRINTS" id="PR00360">
    <property type="entry name" value="C2DOMAIN"/>
</dbReference>
<evidence type="ECO:0000256" key="8">
    <source>
        <dbReference type="ARBA" id="ARBA00022989"/>
    </source>
</evidence>
<comment type="subcellular location">
    <subcellularLocation>
        <location evidence="1">Membrane</location>
        <topology evidence="1">Single-pass membrane protein</topology>
    </subcellularLocation>
</comment>
<proteinExistence type="inferred from homology"/>
<evidence type="ECO:0000256" key="1">
    <source>
        <dbReference type="ARBA" id="ARBA00004167"/>
    </source>
</evidence>
<dbReference type="AlphaFoldDB" id="A0A9R1A8F4"/>
<dbReference type="InterPro" id="IPR035892">
    <property type="entry name" value="C2_domain_sf"/>
</dbReference>
<dbReference type="GO" id="GO:0006869">
    <property type="term" value="P:lipid transport"/>
    <property type="evidence" value="ECO:0007669"/>
    <property type="project" value="UniProtKB-KW"/>
</dbReference>
<feature type="domain" description="C2" evidence="13">
    <location>
        <begin position="432"/>
        <end position="550"/>
    </location>
</feature>
<dbReference type="InterPro" id="IPR039010">
    <property type="entry name" value="Synaptotagmin_SMP"/>
</dbReference>
<keyword evidence="7" id="KW-0106">Calcium</keyword>
<feature type="domain" description="C2" evidence="13">
    <location>
        <begin position="270"/>
        <end position="392"/>
    </location>
</feature>
<evidence type="ECO:0000313" key="16">
    <source>
        <dbReference type="Proteomes" id="UP000324705"/>
    </source>
</evidence>
<keyword evidence="10" id="KW-0446">Lipid-binding</keyword>
<dbReference type="GO" id="GO:0008289">
    <property type="term" value="F:lipid binding"/>
    <property type="evidence" value="ECO:0007669"/>
    <property type="project" value="UniProtKB-KW"/>
</dbReference>
<dbReference type="EMBL" id="LT934124">
    <property type="protein sequence ID" value="VAI91612.1"/>
    <property type="molecule type" value="Genomic_DNA"/>
</dbReference>
<evidence type="ECO:0000256" key="10">
    <source>
        <dbReference type="ARBA" id="ARBA00023121"/>
    </source>
</evidence>
<keyword evidence="6" id="KW-0677">Repeat</keyword>
<keyword evidence="3" id="KW-0813">Transport</keyword>
<dbReference type="SMART" id="SM00239">
    <property type="entry name" value="C2"/>
    <property type="match status" value="2"/>
</dbReference>
<dbReference type="CDD" id="cd00030">
    <property type="entry name" value="C2"/>
    <property type="match status" value="2"/>
</dbReference>
<dbReference type="InterPro" id="IPR045050">
    <property type="entry name" value="Synaptotagmin_plant"/>
</dbReference>
<comment type="similarity">
    <text evidence="2">Belongs to the synaptotagmin family.</text>
</comment>
<dbReference type="GO" id="GO:0046872">
    <property type="term" value="F:metal ion binding"/>
    <property type="evidence" value="ECO:0007669"/>
    <property type="project" value="UniProtKB-KW"/>
</dbReference>
<evidence type="ECO:0000259" key="14">
    <source>
        <dbReference type="PROSITE" id="PS51847"/>
    </source>
</evidence>
<evidence type="ECO:0000256" key="9">
    <source>
        <dbReference type="ARBA" id="ARBA00023055"/>
    </source>
</evidence>
<keyword evidence="9" id="KW-0445">Lipid transport</keyword>
<keyword evidence="11 12" id="KW-0472">Membrane</keyword>
<protein>
    <submittedName>
        <fullName evidence="15">Uncharacterized protein</fullName>
    </submittedName>
</protein>
<keyword evidence="5" id="KW-0479">Metal-binding</keyword>
<keyword evidence="4 12" id="KW-0812">Transmembrane</keyword>
<feature type="transmembrane region" description="Helical" evidence="12">
    <location>
        <begin position="256"/>
        <end position="277"/>
    </location>
</feature>
<evidence type="ECO:0000256" key="7">
    <source>
        <dbReference type="ARBA" id="ARBA00022837"/>
    </source>
</evidence>
<evidence type="ECO:0000256" key="4">
    <source>
        <dbReference type="ARBA" id="ARBA00022692"/>
    </source>
</evidence>
<gene>
    <name evidence="15" type="ORF">TRITD_7Bv1G188620</name>
</gene>
<dbReference type="SUPFAM" id="SSF49562">
    <property type="entry name" value="C2 domain (Calcium/lipid-binding domain, CaLB)"/>
    <property type="match status" value="2"/>
</dbReference>